<evidence type="ECO:0000313" key="1">
    <source>
        <dbReference type="EMBL" id="MCR1897657.1"/>
    </source>
</evidence>
<accession>A0AAE3HCC9</accession>
<protein>
    <submittedName>
        <fullName evidence="1">Uncharacterized protein</fullName>
    </submittedName>
</protein>
<dbReference type="Proteomes" id="UP001205748">
    <property type="component" value="Unassembled WGS sequence"/>
</dbReference>
<keyword evidence="2" id="KW-1185">Reference proteome</keyword>
<dbReference type="AlphaFoldDB" id="A0AAE3HCC9"/>
<dbReference type="RefSeq" id="WP_257529064.1">
    <property type="nucleotide sequence ID" value="NZ_JANKAS010000001.1"/>
</dbReference>
<comment type="caution">
    <text evidence="1">The sequence shown here is derived from an EMBL/GenBank/DDBJ whole genome shotgun (WGS) entry which is preliminary data.</text>
</comment>
<gene>
    <name evidence="1" type="ORF">NSA47_01455</name>
</gene>
<organism evidence="1 2">
    <name type="scientific">Irregularibacter muris</name>
    <dbReference type="NCBI Taxonomy" id="1796619"/>
    <lineage>
        <taxon>Bacteria</taxon>
        <taxon>Bacillati</taxon>
        <taxon>Bacillota</taxon>
        <taxon>Clostridia</taxon>
        <taxon>Eubacteriales</taxon>
        <taxon>Eubacteriaceae</taxon>
        <taxon>Irregularibacter</taxon>
    </lineage>
</organism>
<proteinExistence type="predicted"/>
<dbReference type="EMBL" id="JANKAS010000001">
    <property type="protein sequence ID" value="MCR1897657.1"/>
    <property type="molecule type" value="Genomic_DNA"/>
</dbReference>
<name>A0AAE3HCC9_9FIRM</name>
<evidence type="ECO:0000313" key="2">
    <source>
        <dbReference type="Proteomes" id="UP001205748"/>
    </source>
</evidence>
<sequence length="96" mass="11372">MEELGQFIKQIQLDQENNIVVVVEEQLLTLLQNRKVQFFLFSTAKKVLQDDFINLDIENNRIKIKVIEGTEEKNLERVRQELLKSFEGLKPFLPKK</sequence>
<reference evidence="1" key="1">
    <citation type="submission" date="2022-07" db="EMBL/GenBank/DDBJ databases">
        <title>Enhanced cultured diversity of the mouse gut microbiota enables custom-made synthetic communities.</title>
        <authorList>
            <person name="Afrizal A."/>
        </authorList>
    </citation>
    <scope>NUCLEOTIDE SEQUENCE</scope>
    <source>
        <strain evidence="1">DSM 28593</strain>
    </source>
</reference>